<feature type="transmembrane region" description="Helical" evidence="1">
    <location>
        <begin position="133"/>
        <end position="152"/>
    </location>
</feature>
<organism evidence="2">
    <name type="scientific">Herbiconiux sp. A18JL235</name>
    <dbReference type="NCBI Taxonomy" id="3152363"/>
    <lineage>
        <taxon>Bacteria</taxon>
        <taxon>Bacillati</taxon>
        <taxon>Actinomycetota</taxon>
        <taxon>Actinomycetes</taxon>
        <taxon>Micrococcales</taxon>
        <taxon>Microbacteriaceae</taxon>
        <taxon>Herbiconiux</taxon>
    </lineage>
</organism>
<dbReference type="RefSeq" id="WP_368496361.1">
    <property type="nucleotide sequence ID" value="NZ_CP162511.1"/>
</dbReference>
<dbReference type="AlphaFoldDB" id="A0AB39BCA9"/>
<dbReference type="PANTHER" id="PTHR32251">
    <property type="entry name" value="3-OXO-5-ALPHA-STEROID 4-DEHYDROGENASE"/>
    <property type="match status" value="1"/>
</dbReference>
<gene>
    <name evidence="2" type="ORF">ABFY20_11345</name>
</gene>
<dbReference type="Pfam" id="PF06966">
    <property type="entry name" value="DUF1295"/>
    <property type="match status" value="1"/>
</dbReference>
<dbReference type="PANTHER" id="PTHR32251:SF23">
    <property type="entry name" value="3-OXO-5-ALPHA-STEROID 4-DEHYDROGENASE (DUF1295)"/>
    <property type="match status" value="1"/>
</dbReference>
<evidence type="ECO:0000256" key="1">
    <source>
        <dbReference type="SAM" id="Phobius"/>
    </source>
</evidence>
<feature type="transmembrane region" description="Helical" evidence="1">
    <location>
        <begin position="59"/>
        <end position="76"/>
    </location>
</feature>
<reference evidence="2" key="1">
    <citation type="submission" date="2024-05" db="EMBL/GenBank/DDBJ databases">
        <title>Herbiconiux sp. A18JL235.</title>
        <authorList>
            <person name="Zhang G."/>
        </authorList>
    </citation>
    <scope>NUCLEOTIDE SEQUENCE</scope>
    <source>
        <strain evidence="2">A18JL235</strain>
    </source>
</reference>
<feature type="transmembrane region" description="Helical" evidence="1">
    <location>
        <begin position="34"/>
        <end position="53"/>
    </location>
</feature>
<sequence length="276" mass="31228">MAPLIASLWVLAGSCALVWVLSLVTREYSWVDRLWSVIPVIYLWIFAGAAGFSDLRLNLMAVVVTLWGARLTFNFARKGGYARGGEDYRWAVLRGRMSRAQFQVFNLLFISVYQSIILFLIAMPAFTAFQHRATPFGALDAVLLGLFVAFLVGETIADQQQWAFHEGKRADARAGRESNPRFLQTGLFRFSRHPNFFFEQAQWWVLFVIGAVSAGSLLQWTVAGPVLLTALFIGSTMFTESITSSKYPEYADYRRRTSALVPWFPRSREPRTAEVS</sequence>
<keyword evidence="1" id="KW-0472">Membrane</keyword>
<keyword evidence="1" id="KW-1133">Transmembrane helix</keyword>
<dbReference type="Gene3D" id="1.20.120.1630">
    <property type="match status" value="1"/>
</dbReference>
<evidence type="ECO:0000313" key="2">
    <source>
        <dbReference type="EMBL" id="XDI03946.1"/>
    </source>
</evidence>
<accession>A0AB39BCA9</accession>
<proteinExistence type="predicted"/>
<feature type="transmembrane region" description="Helical" evidence="1">
    <location>
        <begin position="104"/>
        <end position="127"/>
    </location>
</feature>
<name>A0AB39BCA9_9MICO</name>
<dbReference type="EMBL" id="CP162511">
    <property type="protein sequence ID" value="XDI03946.1"/>
    <property type="molecule type" value="Genomic_DNA"/>
</dbReference>
<feature type="transmembrane region" description="Helical" evidence="1">
    <location>
        <begin position="201"/>
        <end position="220"/>
    </location>
</feature>
<keyword evidence="1" id="KW-0812">Transmembrane</keyword>
<feature type="transmembrane region" description="Helical" evidence="1">
    <location>
        <begin position="6"/>
        <end position="25"/>
    </location>
</feature>
<dbReference type="InterPro" id="IPR010721">
    <property type="entry name" value="UstE-like"/>
</dbReference>
<dbReference type="GO" id="GO:0016020">
    <property type="term" value="C:membrane"/>
    <property type="evidence" value="ECO:0007669"/>
    <property type="project" value="TreeGrafter"/>
</dbReference>
<protein>
    <submittedName>
        <fullName evidence="2">DUF1295 domain-containing protein</fullName>
    </submittedName>
</protein>